<reference evidence="1" key="1">
    <citation type="submission" date="2019-08" db="EMBL/GenBank/DDBJ databases">
        <authorList>
            <person name="Kucharzyk K."/>
            <person name="Murdoch R.W."/>
            <person name="Higgins S."/>
            <person name="Loffler F."/>
        </authorList>
    </citation>
    <scope>NUCLEOTIDE SEQUENCE</scope>
</reference>
<evidence type="ECO:0000313" key="1">
    <source>
        <dbReference type="EMBL" id="MPM89466.1"/>
    </source>
</evidence>
<organism evidence="1">
    <name type="scientific">bioreactor metagenome</name>
    <dbReference type="NCBI Taxonomy" id="1076179"/>
    <lineage>
        <taxon>unclassified sequences</taxon>
        <taxon>metagenomes</taxon>
        <taxon>ecological metagenomes</taxon>
    </lineage>
</organism>
<gene>
    <name evidence="1" type="ORF">SDC9_136575</name>
</gene>
<proteinExistence type="predicted"/>
<sequence>MVPGTCQTRACVPSRSVVTVTSCCSPFTSISSRTIPRAKGMEIKLPLWLSITFTAGSSESPTLSCTKKRCPSAENSPQRAPEITGITCPTGCPVSRFHSRRRRASSDTTMVRPSGLKRSSGVVMLCSSATLRASATLHTVMRPSLSPMASTLPSGVSCARPGVLSPSSSTLRVLISSRRQPLSSTWMMRLNTGSSANGGKSPSAGFHCMTCLPSATCQTPSVCASMRATIIFSSPLNIGSERDCTGSPRALPLCTS</sequence>
<protein>
    <submittedName>
        <fullName evidence="1">Uncharacterized protein</fullName>
    </submittedName>
</protein>
<dbReference type="AlphaFoldDB" id="A0A645DJI5"/>
<dbReference type="EMBL" id="VSSQ01036883">
    <property type="protein sequence ID" value="MPM89466.1"/>
    <property type="molecule type" value="Genomic_DNA"/>
</dbReference>
<name>A0A645DJI5_9ZZZZ</name>
<comment type="caution">
    <text evidence="1">The sequence shown here is derived from an EMBL/GenBank/DDBJ whole genome shotgun (WGS) entry which is preliminary data.</text>
</comment>
<accession>A0A645DJI5</accession>